<name>A0A3G8F361_9CAUD</name>
<evidence type="ECO:0000313" key="2">
    <source>
        <dbReference type="Proteomes" id="UP000279721"/>
    </source>
</evidence>
<organism evidence="1 2">
    <name type="scientific">Escherichia phage Skarpretter</name>
    <dbReference type="NCBI Taxonomy" id="2488654"/>
    <lineage>
        <taxon>Viruses</taxon>
        <taxon>Duplodnaviria</taxon>
        <taxon>Heunggongvirae</taxon>
        <taxon>Uroviricota</taxon>
        <taxon>Caudoviricetes</taxon>
        <taxon>Skarprettervirus</taxon>
        <taxon>Skarprettervirus skarpretter</taxon>
    </lineage>
</organism>
<dbReference type="Proteomes" id="UP000279721">
    <property type="component" value="Segment"/>
</dbReference>
<dbReference type="RefSeq" id="YP_009816870.1">
    <property type="nucleotide sequence ID" value="NC_048112.1"/>
</dbReference>
<protein>
    <submittedName>
        <fullName evidence="1">Putative Dcm methylase</fullName>
    </submittedName>
</protein>
<dbReference type="KEGG" id="vg:55008245"/>
<dbReference type="GeneID" id="55008245"/>
<proteinExistence type="predicted"/>
<sequence>MKKAVFLFDRTGIMAQPWLNAGVECWLFDGQHAPGVHRDEHNPLLVRVGTWFTPFNPYQATEIAKTVGQGVVFIASFAECTDLTCTGARWWPAKAKVDPLFQEKAVDLAKLVYRVARRCWWLDGFKANAMPAWMLENPAISKLNTMWRRPDHKFHPNEYGGYLPEDDAHPLYPEVYPPRDGYNKLTGIWCGGGFAMPERKPVDGVKHNPGWKHCGGKSLRTKNIRSCTPRGFAQAVFDANYK</sequence>
<dbReference type="GO" id="GO:0008168">
    <property type="term" value="F:methyltransferase activity"/>
    <property type="evidence" value="ECO:0007669"/>
    <property type="project" value="UniProtKB-KW"/>
</dbReference>
<dbReference type="EMBL" id="MK105855">
    <property type="protein sequence ID" value="AZF88637.1"/>
    <property type="molecule type" value="Genomic_DNA"/>
</dbReference>
<evidence type="ECO:0000313" key="1">
    <source>
        <dbReference type="EMBL" id="AZF88637.1"/>
    </source>
</evidence>
<keyword evidence="2" id="KW-1185">Reference proteome</keyword>
<accession>A0A3G8F361</accession>
<keyword evidence="1" id="KW-0808">Transferase</keyword>
<dbReference type="GO" id="GO:0032259">
    <property type="term" value="P:methylation"/>
    <property type="evidence" value="ECO:0007669"/>
    <property type="project" value="UniProtKB-KW"/>
</dbReference>
<reference evidence="2" key="1">
    <citation type="submission" date="2018-10" db="EMBL/GenBank/DDBJ databases">
        <authorList>
            <person name="Olsen N.S."/>
            <person name="Kot W."/>
            <person name="Hansen L.H."/>
        </authorList>
    </citation>
    <scope>NUCLEOTIDE SEQUENCE [LARGE SCALE GENOMIC DNA]</scope>
</reference>
<keyword evidence="1" id="KW-0489">Methyltransferase</keyword>